<organism evidence="3 4">
    <name type="scientific">Nannocystis radixulma</name>
    <dbReference type="NCBI Taxonomy" id="2995305"/>
    <lineage>
        <taxon>Bacteria</taxon>
        <taxon>Pseudomonadati</taxon>
        <taxon>Myxococcota</taxon>
        <taxon>Polyangia</taxon>
        <taxon>Nannocystales</taxon>
        <taxon>Nannocystaceae</taxon>
        <taxon>Nannocystis</taxon>
    </lineage>
</organism>
<feature type="compositionally biased region" description="Low complexity" evidence="1">
    <location>
        <begin position="22"/>
        <end position="109"/>
    </location>
</feature>
<evidence type="ECO:0000313" key="3">
    <source>
        <dbReference type="EMBL" id="MDC0666501.1"/>
    </source>
</evidence>
<name>A0ABT5B0A5_9BACT</name>
<evidence type="ECO:0000256" key="1">
    <source>
        <dbReference type="SAM" id="MobiDB-lite"/>
    </source>
</evidence>
<keyword evidence="2" id="KW-0732">Signal</keyword>
<reference evidence="3 4" key="1">
    <citation type="submission" date="2022-11" db="EMBL/GenBank/DDBJ databases">
        <title>Minimal conservation of predation-associated metabolite biosynthetic gene clusters underscores biosynthetic potential of Myxococcota including descriptions for ten novel species: Archangium lansinium sp. nov., Myxococcus landrumus sp. nov., Nannocystis bai.</title>
        <authorList>
            <person name="Ahearne A."/>
            <person name="Stevens C."/>
            <person name="Dowd S."/>
        </authorList>
    </citation>
    <scope>NUCLEOTIDE SEQUENCE [LARGE SCALE GENOMIC DNA]</scope>
    <source>
        <strain evidence="3 4">NCELM</strain>
    </source>
</reference>
<feature type="region of interest" description="Disordered" evidence="1">
    <location>
        <begin position="22"/>
        <end position="111"/>
    </location>
</feature>
<evidence type="ECO:0000313" key="4">
    <source>
        <dbReference type="Proteomes" id="UP001217838"/>
    </source>
</evidence>
<accession>A0ABT5B0A5</accession>
<comment type="caution">
    <text evidence="3">The sequence shown here is derived from an EMBL/GenBank/DDBJ whole genome shotgun (WGS) entry which is preliminary data.</text>
</comment>
<feature type="signal peptide" evidence="2">
    <location>
        <begin position="1"/>
        <end position="18"/>
    </location>
</feature>
<proteinExistence type="predicted"/>
<dbReference type="InterPro" id="IPR036415">
    <property type="entry name" value="Lamin_tail_dom_sf"/>
</dbReference>
<dbReference type="RefSeq" id="WP_271994074.1">
    <property type="nucleotide sequence ID" value="NZ_JAQNDN010000001.1"/>
</dbReference>
<dbReference type="SUPFAM" id="SSF74853">
    <property type="entry name" value="Lamin A/C globular tail domain"/>
    <property type="match status" value="1"/>
</dbReference>
<protein>
    <recommendedName>
        <fullName evidence="5">Lamin Tail Domain</fullName>
    </recommendedName>
</protein>
<keyword evidence="4" id="KW-1185">Reference proteome</keyword>
<gene>
    <name evidence="3" type="ORF">POL58_02070</name>
</gene>
<evidence type="ECO:0008006" key="5">
    <source>
        <dbReference type="Google" id="ProtNLM"/>
    </source>
</evidence>
<dbReference type="PROSITE" id="PS51257">
    <property type="entry name" value="PROKAR_LIPOPROTEIN"/>
    <property type="match status" value="1"/>
</dbReference>
<feature type="chain" id="PRO_5047019658" description="Lamin Tail Domain" evidence="2">
    <location>
        <begin position="19"/>
        <end position="302"/>
    </location>
</feature>
<dbReference type="EMBL" id="JAQNDN010000001">
    <property type="protein sequence ID" value="MDC0666501.1"/>
    <property type="molecule type" value="Genomic_DNA"/>
</dbReference>
<sequence>MTRFLPFSLSLLSLLACGDDGSDAASATDGTNTSSSSTTADPPTTGTSTTTSGSDSDSATADPTTGTTTTSGTTTTGTTAVDPTTSTTTSTTTSDTTTSDTTGTTAPADPCDPDPCVAPQHCEEGACIDPGRPGEGQVIVVEMMIDPQLTDYDAEWFELKNITDEYFDLDGCVLADLGVNDDDHLVDAGGPLVIAPGGRMVMAKTVDAAQNGGIDDVAYAFAQQFSLTNTGDAFILRCDDVDVDIVEFEPMTWPFATGVGMQLDPGQEDALANDEPAAWCAAAGEYFPMHTGTPGADNPPCR</sequence>
<dbReference type="Proteomes" id="UP001217838">
    <property type="component" value="Unassembled WGS sequence"/>
</dbReference>
<evidence type="ECO:0000256" key="2">
    <source>
        <dbReference type="SAM" id="SignalP"/>
    </source>
</evidence>